<protein>
    <submittedName>
        <fullName evidence="4">Quinone oxidoreductase</fullName>
    </submittedName>
</protein>
<dbReference type="PANTHER" id="PTHR48106">
    <property type="entry name" value="QUINONE OXIDOREDUCTASE PIG3-RELATED"/>
    <property type="match status" value="1"/>
</dbReference>
<dbReference type="SUPFAM" id="SSF50129">
    <property type="entry name" value="GroES-like"/>
    <property type="match status" value="1"/>
</dbReference>
<keyword evidence="2" id="KW-0560">Oxidoreductase</keyword>
<evidence type="ECO:0000256" key="2">
    <source>
        <dbReference type="ARBA" id="ARBA00023002"/>
    </source>
</evidence>
<dbReference type="InterPro" id="IPR013154">
    <property type="entry name" value="ADH-like_N"/>
</dbReference>
<keyword evidence="1" id="KW-0521">NADP</keyword>
<dbReference type="RefSeq" id="WP_196273777.1">
    <property type="nucleotide sequence ID" value="NZ_JADQDC010000001.1"/>
</dbReference>
<dbReference type="Proteomes" id="UP000600799">
    <property type="component" value="Unassembled WGS sequence"/>
</dbReference>
<evidence type="ECO:0000256" key="1">
    <source>
        <dbReference type="ARBA" id="ARBA00022857"/>
    </source>
</evidence>
<feature type="domain" description="Enoyl reductase (ER)" evidence="3">
    <location>
        <begin position="12"/>
        <end position="324"/>
    </location>
</feature>
<dbReference type="InterPro" id="IPR020843">
    <property type="entry name" value="ER"/>
</dbReference>
<keyword evidence="5" id="KW-1185">Reference proteome</keyword>
<dbReference type="EMBL" id="JADQDC010000001">
    <property type="protein sequence ID" value="MBF9149390.1"/>
    <property type="molecule type" value="Genomic_DNA"/>
</dbReference>
<dbReference type="NCBIfam" id="NF008024">
    <property type="entry name" value="PRK10754.1"/>
    <property type="match status" value="1"/>
</dbReference>
<dbReference type="InterPro" id="IPR013149">
    <property type="entry name" value="ADH-like_C"/>
</dbReference>
<evidence type="ECO:0000259" key="3">
    <source>
        <dbReference type="SMART" id="SM00829"/>
    </source>
</evidence>
<dbReference type="SUPFAM" id="SSF51735">
    <property type="entry name" value="NAD(P)-binding Rossmann-fold domains"/>
    <property type="match status" value="1"/>
</dbReference>
<dbReference type="Gene3D" id="3.90.180.10">
    <property type="entry name" value="Medium-chain alcohol dehydrogenases, catalytic domain"/>
    <property type="match status" value="1"/>
</dbReference>
<reference evidence="4 5" key="1">
    <citation type="submission" date="2020-11" db="EMBL/GenBank/DDBJ databases">
        <title>The genome sequence of Novosphingobium sp. 1Y9A.</title>
        <authorList>
            <person name="Liu Y."/>
        </authorList>
    </citation>
    <scope>NUCLEOTIDE SEQUENCE [LARGE SCALE GENOMIC DNA]</scope>
    <source>
        <strain evidence="4 5">1Y9A</strain>
    </source>
</reference>
<dbReference type="PANTHER" id="PTHR48106:SF13">
    <property type="entry name" value="QUINONE OXIDOREDUCTASE-RELATED"/>
    <property type="match status" value="1"/>
</dbReference>
<sequence>MQARAVRLTATGGPEAITWADVDLPAPGPDEVLVRHTAVGLNMIDTYHRSGLYPIALPSGLGVEAAGRVVAVGEGVTALNAGDRVASCGPELGAYATARIYPQSALFKLPDAISDEIAAAAILKGFTVEFLVERCAQVQAGWPVLVHAAAGGVGLMLVQWLKHIGATVIGTVSTSEKAEAARAAGADHVIDYSSPEAVAPRVRELTGGAGVRVAFDGVGKDTWEASLDATARRGLVVSYGNASGPVSGVALGTLSQKGSLFVTRPTLYHYYADPAERAAGSARVWDMIASGAVGVTIGQTYPLSEVAQAHRDLEARKTTGSTVLLP</sequence>
<dbReference type="Gene3D" id="3.40.50.720">
    <property type="entry name" value="NAD(P)-binding Rossmann-like Domain"/>
    <property type="match status" value="1"/>
</dbReference>
<dbReference type="Pfam" id="PF00107">
    <property type="entry name" value="ADH_zinc_N"/>
    <property type="match status" value="1"/>
</dbReference>
<evidence type="ECO:0000313" key="4">
    <source>
        <dbReference type="EMBL" id="MBF9149390.1"/>
    </source>
</evidence>
<accession>A0ABS0HBK7</accession>
<dbReference type="InterPro" id="IPR047618">
    <property type="entry name" value="QOR-like"/>
</dbReference>
<organism evidence="4 5">
    <name type="scientific">Novosphingobium jiangmenense</name>
    <dbReference type="NCBI Taxonomy" id="2791981"/>
    <lineage>
        <taxon>Bacteria</taxon>
        <taxon>Pseudomonadati</taxon>
        <taxon>Pseudomonadota</taxon>
        <taxon>Alphaproteobacteria</taxon>
        <taxon>Sphingomonadales</taxon>
        <taxon>Sphingomonadaceae</taxon>
        <taxon>Novosphingobium</taxon>
    </lineage>
</organism>
<gene>
    <name evidence="4" type="ORF">I2488_00100</name>
</gene>
<dbReference type="InterPro" id="IPR036291">
    <property type="entry name" value="NAD(P)-bd_dom_sf"/>
</dbReference>
<dbReference type="Pfam" id="PF08240">
    <property type="entry name" value="ADH_N"/>
    <property type="match status" value="1"/>
</dbReference>
<dbReference type="SMART" id="SM00829">
    <property type="entry name" value="PKS_ER"/>
    <property type="match status" value="1"/>
</dbReference>
<name>A0ABS0HBK7_9SPHN</name>
<proteinExistence type="predicted"/>
<comment type="caution">
    <text evidence="4">The sequence shown here is derived from an EMBL/GenBank/DDBJ whole genome shotgun (WGS) entry which is preliminary data.</text>
</comment>
<dbReference type="CDD" id="cd05286">
    <property type="entry name" value="QOR2"/>
    <property type="match status" value="1"/>
</dbReference>
<evidence type="ECO:0000313" key="5">
    <source>
        <dbReference type="Proteomes" id="UP000600799"/>
    </source>
</evidence>
<dbReference type="InterPro" id="IPR011032">
    <property type="entry name" value="GroES-like_sf"/>
</dbReference>